<evidence type="ECO:0000313" key="1">
    <source>
        <dbReference type="EMBL" id="KAI3744944.1"/>
    </source>
</evidence>
<proteinExistence type="predicted"/>
<evidence type="ECO:0000313" key="2">
    <source>
        <dbReference type="Proteomes" id="UP001056120"/>
    </source>
</evidence>
<dbReference type="EMBL" id="CM042036">
    <property type="protein sequence ID" value="KAI3744944.1"/>
    <property type="molecule type" value="Genomic_DNA"/>
</dbReference>
<protein>
    <submittedName>
        <fullName evidence="1">Uncharacterized protein</fullName>
    </submittedName>
</protein>
<reference evidence="2" key="1">
    <citation type="journal article" date="2022" name="Mol. Ecol. Resour.">
        <title>The genomes of chicory, endive, great burdock and yacon provide insights into Asteraceae palaeo-polyploidization history and plant inulin production.</title>
        <authorList>
            <person name="Fan W."/>
            <person name="Wang S."/>
            <person name="Wang H."/>
            <person name="Wang A."/>
            <person name="Jiang F."/>
            <person name="Liu H."/>
            <person name="Zhao H."/>
            <person name="Xu D."/>
            <person name="Zhang Y."/>
        </authorList>
    </citation>
    <scope>NUCLEOTIDE SEQUENCE [LARGE SCALE GENOMIC DNA]</scope>
    <source>
        <strain evidence="2">cv. Yunnan</strain>
    </source>
</reference>
<keyword evidence="2" id="KW-1185">Reference proteome</keyword>
<reference evidence="1 2" key="2">
    <citation type="journal article" date="2022" name="Mol. Ecol. Resour.">
        <title>The genomes of chicory, endive, great burdock and yacon provide insights into Asteraceae paleo-polyploidization history and plant inulin production.</title>
        <authorList>
            <person name="Fan W."/>
            <person name="Wang S."/>
            <person name="Wang H."/>
            <person name="Wang A."/>
            <person name="Jiang F."/>
            <person name="Liu H."/>
            <person name="Zhao H."/>
            <person name="Xu D."/>
            <person name="Zhang Y."/>
        </authorList>
    </citation>
    <scope>NUCLEOTIDE SEQUENCE [LARGE SCALE GENOMIC DNA]</scope>
    <source>
        <strain evidence="2">cv. Yunnan</strain>
        <tissue evidence="1">Leaves</tissue>
    </source>
</reference>
<dbReference type="Proteomes" id="UP001056120">
    <property type="component" value="Linkage Group LG19"/>
</dbReference>
<comment type="caution">
    <text evidence="1">The sequence shown here is derived from an EMBL/GenBank/DDBJ whole genome shotgun (WGS) entry which is preliminary data.</text>
</comment>
<sequence length="653" mass="72896">MHIGDGSMNSKSPDPWTASPNDPSSILLIAFEHLTHTPTHKFNIIRNPSSSPSLMDFHSLTRRELQSLCKLNKIPANITNVAMADALQSLDIVEGIEEFLKVSESEIADLVDSVEKVEASSPKAPQTRCRTTTRQRVKTTDNETLPPTVTRTTRRGSKQLPTEVEESLKTPAVSRTCRKAPATSSRRNVSNQLNECENEAKEEGLVENKYSTRRSTRLTEKKSAVTKVKKGIEKAVKIDSFLDQENVIETGIPNAEVEDICNAFENLEVVVMEEEATHKSGEEDEDCGEVNNLKPESDENTTSCEDTLKISEVKIDEVYDVKTESDGISSTSEEAATQKIDEEDEDCDEVSNQKQESHETSSSCEEEKISEMKIDEVYDVKPESDGISSPAEEDEDCDEVINLKQESHETSNLCEDEDLEDDLKISEVKIDEVYDVKPCEDENLEQKPDLEDNFMTAMKEHNLDVVQEEHAGSDGISEMNNEVPEINESSTMVSSMIIDNTENPIDEIATKEMEPEDTMTEEVEEHKPSLSAENIVNEKSDADSGPTQNPLILSDVTGHQTHVTPFKNMSSVVSDDKENTVLDEGKNRKEKKDELEKMSFNEISIRQLRKQLKKALTLKNLNEEEEAAATTTTRPALQALCENQMVVGGETEN</sequence>
<organism evidence="1 2">
    <name type="scientific">Smallanthus sonchifolius</name>
    <dbReference type="NCBI Taxonomy" id="185202"/>
    <lineage>
        <taxon>Eukaryota</taxon>
        <taxon>Viridiplantae</taxon>
        <taxon>Streptophyta</taxon>
        <taxon>Embryophyta</taxon>
        <taxon>Tracheophyta</taxon>
        <taxon>Spermatophyta</taxon>
        <taxon>Magnoliopsida</taxon>
        <taxon>eudicotyledons</taxon>
        <taxon>Gunneridae</taxon>
        <taxon>Pentapetalae</taxon>
        <taxon>asterids</taxon>
        <taxon>campanulids</taxon>
        <taxon>Asterales</taxon>
        <taxon>Asteraceae</taxon>
        <taxon>Asteroideae</taxon>
        <taxon>Heliantheae alliance</taxon>
        <taxon>Millerieae</taxon>
        <taxon>Smallanthus</taxon>
    </lineage>
</organism>
<accession>A0ACB9DE89</accession>
<gene>
    <name evidence="1" type="ORF">L1987_58042</name>
</gene>
<name>A0ACB9DE89_9ASTR</name>